<dbReference type="PANTHER" id="PTHR42815:SF2">
    <property type="entry name" value="FAD-BINDING, PUTATIVE (AFU_ORTHOLOGUE AFUA_6G07600)-RELATED"/>
    <property type="match status" value="1"/>
</dbReference>
<reference evidence="3 4" key="1">
    <citation type="submission" date="2024-06" db="EMBL/GenBank/DDBJ databases">
        <title>The Natural Products Discovery Center: Release of the First 8490 Sequenced Strains for Exploring Actinobacteria Biosynthetic Diversity.</title>
        <authorList>
            <person name="Kalkreuter E."/>
            <person name="Kautsar S.A."/>
            <person name="Yang D."/>
            <person name="Bader C.D."/>
            <person name="Teijaro C.N."/>
            <person name="Fluegel L."/>
            <person name="Davis C.M."/>
            <person name="Simpson J.R."/>
            <person name="Lauterbach L."/>
            <person name="Steele A.D."/>
            <person name="Gui C."/>
            <person name="Meng S."/>
            <person name="Li G."/>
            <person name="Viehrig K."/>
            <person name="Ye F."/>
            <person name="Su P."/>
            <person name="Kiefer A.F."/>
            <person name="Nichols A."/>
            <person name="Cepeda A.J."/>
            <person name="Yan W."/>
            <person name="Fan B."/>
            <person name="Jiang Y."/>
            <person name="Adhikari A."/>
            <person name="Zheng C.-J."/>
            <person name="Schuster L."/>
            <person name="Cowan T.M."/>
            <person name="Smanski M.J."/>
            <person name="Chevrette M.G."/>
            <person name="De Carvalho L.P.S."/>
            <person name="Shen B."/>
        </authorList>
    </citation>
    <scope>NUCLEOTIDE SEQUENCE [LARGE SCALE GENOMIC DNA]</scope>
    <source>
        <strain evidence="3 4">NPDC020594</strain>
    </source>
</reference>
<dbReference type="RefSeq" id="WP_234337928.1">
    <property type="nucleotide sequence ID" value="NZ_JBEXDP010000027.1"/>
</dbReference>
<evidence type="ECO:0000259" key="2">
    <source>
        <dbReference type="Pfam" id="PF01243"/>
    </source>
</evidence>
<evidence type="ECO:0000256" key="1">
    <source>
        <dbReference type="SAM" id="MobiDB-lite"/>
    </source>
</evidence>
<dbReference type="InterPro" id="IPR012349">
    <property type="entry name" value="Split_barrel_FMN-bd"/>
</dbReference>
<protein>
    <submittedName>
        <fullName evidence="3">MSMEG_1061 family FMN-dependent PPOX-type flavoprotein</fullName>
    </submittedName>
</protein>
<name>A0ABV3AGZ0_9ACTN</name>
<keyword evidence="4" id="KW-1185">Reference proteome</keyword>
<dbReference type="NCBIfam" id="TIGR04025">
    <property type="entry name" value="PPOX_FMN_DR2398"/>
    <property type="match status" value="1"/>
</dbReference>
<dbReference type="Gene3D" id="2.30.110.10">
    <property type="entry name" value="Electron Transport, Fmn-binding Protein, Chain A"/>
    <property type="match status" value="1"/>
</dbReference>
<dbReference type="EMBL" id="JBFAEG010000025">
    <property type="protein sequence ID" value="MEU5711204.1"/>
    <property type="molecule type" value="Genomic_DNA"/>
</dbReference>
<dbReference type="Pfam" id="PF01243">
    <property type="entry name" value="PNPOx_N"/>
    <property type="match status" value="1"/>
</dbReference>
<feature type="domain" description="Pyridoxamine 5'-phosphate oxidase N-terminal" evidence="2">
    <location>
        <begin position="61"/>
        <end position="177"/>
    </location>
</feature>
<dbReference type="InterPro" id="IPR011576">
    <property type="entry name" value="Pyridox_Oxase_N"/>
</dbReference>
<gene>
    <name evidence="3" type="ORF">AB0H04_30770</name>
</gene>
<proteinExistence type="predicted"/>
<evidence type="ECO:0000313" key="3">
    <source>
        <dbReference type="EMBL" id="MEU5711204.1"/>
    </source>
</evidence>
<evidence type="ECO:0000313" key="4">
    <source>
        <dbReference type="Proteomes" id="UP001551011"/>
    </source>
</evidence>
<feature type="region of interest" description="Disordered" evidence="1">
    <location>
        <begin position="1"/>
        <end position="27"/>
    </location>
</feature>
<comment type="caution">
    <text evidence="3">The sequence shown here is derived from an EMBL/GenBank/DDBJ whole genome shotgun (WGS) entry which is preliminary data.</text>
</comment>
<organism evidence="3 4">
    <name type="scientific">Streptomyces flaveolus</name>
    <dbReference type="NCBI Taxonomy" id="67297"/>
    <lineage>
        <taxon>Bacteria</taxon>
        <taxon>Bacillati</taxon>
        <taxon>Actinomycetota</taxon>
        <taxon>Actinomycetes</taxon>
        <taxon>Kitasatosporales</taxon>
        <taxon>Streptomycetaceae</taxon>
        <taxon>Streptomyces</taxon>
    </lineage>
</organism>
<dbReference type="Proteomes" id="UP001551011">
    <property type="component" value="Unassembled WGS sequence"/>
</dbReference>
<dbReference type="PANTHER" id="PTHR42815">
    <property type="entry name" value="FAD-BINDING, PUTATIVE (AFU_ORTHOLOGUE AFUA_6G07600)-RELATED"/>
    <property type="match status" value="1"/>
</dbReference>
<accession>A0ABV3AGZ0</accession>
<feature type="compositionally biased region" description="Pro residues" evidence="1">
    <location>
        <begin position="1"/>
        <end position="18"/>
    </location>
</feature>
<dbReference type="SUPFAM" id="SSF50475">
    <property type="entry name" value="FMN-binding split barrel"/>
    <property type="match status" value="1"/>
</dbReference>
<sequence>MPPSDPARPAPQADPPVQQPGAPAGSGHVEITSEEELRGLIGEANPVVFGKATRRLGEFERAWIRHTPLVMIATAAVDGTCDVSPKGDPAGFVQVLDDSTLAVPDRPGNRRLDSWRNVLQNPHVGMIFVIPGRGDTLRVNGRARLVRSPALLDGMVVKGNRPKLALLVDVEEAYFHCAKSFMRAGVWDPGSWTPEAAPSRARIARSTEWKDVPLDVLEERYGASYERRLYP</sequence>
<dbReference type="InterPro" id="IPR024029">
    <property type="entry name" value="Pyridox_Oxase_FMN-dep"/>
</dbReference>